<gene>
    <name evidence="1" type="ORF">HanXRQr2_Chr06g0264871</name>
</gene>
<dbReference type="EMBL" id="MNCJ02000321">
    <property type="protein sequence ID" value="KAF5802891.1"/>
    <property type="molecule type" value="Genomic_DNA"/>
</dbReference>
<proteinExistence type="predicted"/>
<evidence type="ECO:0000313" key="1">
    <source>
        <dbReference type="EMBL" id="KAF5802891.1"/>
    </source>
</evidence>
<reference evidence="1" key="2">
    <citation type="submission" date="2020-06" db="EMBL/GenBank/DDBJ databases">
        <title>Helianthus annuus Genome sequencing and assembly Release 2.</title>
        <authorList>
            <person name="Gouzy J."/>
            <person name="Langlade N."/>
            <person name="Munos S."/>
        </authorList>
    </citation>
    <scope>NUCLEOTIDE SEQUENCE</scope>
    <source>
        <tissue evidence="1">Leaves</tissue>
    </source>
</reference>
<protein>
    <submittedName>
        <fullName evidence="1">Uncharacterized protein</fullName>
    </submittedName>
</protein>
<accession>A0A9K3IUD8</accession>
<dbReference type="Gramene" id="mRNA:HanXRQr2_Chr06g0264871">
    <property type="protein sequence ID" value="CDS:HanXRQr2_Chr06g0264871.1"/>
    <property type="gene ID" value="HanXRQr2_Chr06g0264871"/>
</dbReference>
<reference evidence="1" key="1">
    <citation type="journal article" date="2017" name="Nature">
        <title>The sunflower genome provides insights into oil metabolism, flowering and Asterid evolution.</title>
        <authorList>
            <person name="Badouin H."/>
            <person name="Gouzy J."/>
            <person name="Grassa C.J."/>
            <person name="Murat F."/>
            <person name="Staton S.E."/>
            <person name="Cottret L."/>
            <person name="Lelandais-Briere C."/>
            <person name="Owens G.L."/>
            <person name="Carrere S."/>
            <person name="Mayjonade B."/>
            <person name="Legrand L."/>
            <person name="Gill N."/>
            <person name="Kane N.C."/>
            <person name="Bowers J.E."/>
            <person name="Hubner S."/>
            <person name="Bellec A."/>
            <person name="Berard A."/>
            <person name="Berges H."/>
            <person name="Blanchet N."/>
            <person name="Boniface M.C."/>
            <person name="Brunel D."/>
            <person name="Catrice O."/>
            <person name="Chaidir N."/>
            <person name="Claudel C."/>
            <person name="Donnadieu C."/>
            <person name="Faraut T."/>
            <person name="Fievet G."/>
            <person name="Helmstetter N."/>
            <person name="King M."/>
            <person name="Knapp S.J."/>
            <person name="Lai Z."/>
            <person name="Le Paslier M.C."/>
            <person name="Lippi Y."/>
            <person name="Lorenzon L."/>
            <person name="Mandel J.R."/>
            <person name="Marage G."/>
            <person name="Marchand G."/>
            <person name="Marquand E."/>
            <person name="Bret-Mestries E."/>
            <person name="Morien E."/>
            <person name="Nambeesan S."/>
            <person name="Nguyen T."/>
            <person name="Pegot-Espagnet P."/>
            <person name="Pouilly N."/>
            <person name="Raftis F."/>
            <person name="Sallet E."/>
            <person name="Schiex T."/>
            <person name="Thomas J."/>
            <person name="Vandecasteele C."/>
            <person name="Vares D."/>
            <person name="Vear F."/>
            <person name="Vautrin S."/>
            <person name="Crespi M."/>
            <person name="Mangin B."/>
            <person name="Burke J.M."/>
            <person name="Salse J."/>
            <person name="Munos S."/>
            <person name="Vincourt P."/>
            <person name="Rieseberg L.H."/>
            <person name="Langlade N.B."/>
        </authorList>
    </citation>
    <scope>NUCLEOTIDE SEQUENCE</scope>
    <source>
        <tissue evidence="1">Leaves</tissue>
    </source>
</reference>
<evidence type="ECO:0000313" key="2">
    <source>
        <dbReference type="Proteomes" id="UP000215914"/>
    </source>
</evidence>
<dbReference type="Proteomes" id="UP000215914">
    <property type="component" value="Unassembled WGS sequence"/>
</dbReference>
<organism evidence="1 2">
    <name type="scientific">Helianthus annuus</name>
    <name type="common">Common sunflower</name>
    <dbReference type="NCBI Taxonomy" id="4232"/>
    <lineage>
        <taxon>Eukaryota</taxon>
        <taxon>Viridiplantae</taxon>
        <taxon>Streptophyta</taxon>
        <taxon>Embryophyta</taxon>
        <taxon>Tracheophyta</taxon>
        <taxon>Spermatophyta</taxon>
        <taxon>Magnoliopsida</taxon>
        <taxon>eudicotyledons</taxon>
        <taxon>Gunneridae</taxon>
        <taxon>Pentapetalae</taxon>
        <taxon>asterids</taxon>
        <taxon>campanulids</taxon>
        <taxon>Asterales</taxon>
        <taxon>Asteraceae</taxon>
        <taxon>Asteroideae</taxon>
        <taxon>Heliantheae alliance</taxon>
        <taxon>Heliantheae</taxon>
        <taxon>Helianthus</taxon>
    </lineage>
</organism>
<name>A0A9K3IUD8_HELAN</name>
<keyword evidence="2" id="KW-1185">Reference proteome</keyword>
<comment type="caution">
    <text evidence="1">The sequence shown here is derived from an EMBL/GenBank/DDBJ whole genome shotgun (WGS) entry which is preliminary data.</text>
</comment>
<dbReference type="AlphaFoldDB" id="A0A9K3IUD8"/>
<sequence>MVQTTIRLCVVAPVSAVVSHINGQVAHEDRNGVPRAVTRERRGERGSLGERRLTITCSSECRRELYAPL</sequence>